<organism evidence="1 2">
    <name type="scientific">Lentinus tigrinus ALCF2SS1-6</name>
    <dbReference type="NCBI Taxonomy" id="1328759"/>
    <lineage>
        <taxon>Eukaryota</taxon>
        <taxon>Fungi</taxon>
        <taxon>Dikarya</taxon>
        <taxon>Basidiomycota</taxon>
        <taxon>Agaricomycotina</taxon>
        <taxon>Agaricomycetes</taxon>
        <taxon>Polyporales</taxon>
        <taxon>Polyporaceae</taxon>
        <taxon>Lentinus</taxon>
    </lineage>
</organism>
<dbReference type="OrthoDB" id="2756630at2759"/>
<evidence type="ECO:0000313" key="2">
    <source>
        <dbReference type="Proteomes" id="UP000313359"/>
    </source>
</evidence>
<accession>A0A5C2S9G8</accession>
<name>A0A5C2S9G8_9APHY</name>
<dbReference type="EMBL" id="ML122278">
    <property type="protein sequence ID" value="RPD57976.1"/>
    <property type="molecule type" value="Genomic_DNA"/>
</dbReference>
<gene>
    <name evidence="1" type="ORF">L227DRAFT_202787</name>
</gene>
<dbReference type="AlphaFoldDB" id="A0A5C2S9G8"/>
<protein>
    <submittedName>
        <fullName evidence="1">Uncharacterized protein</fullName>
    </submittedName>
</protein>
<dbReference type="Proteomes" id="UP000313359">
    <property type="component" value="Unassembled WGS sequence"/>
</dbReference>
<evidence type="ECO:0000313" key="1">
    <source>
        <dbReference type="EMBL" id="RPD57976.1"/>
    </source>
</evidence>
<keyword evidence="2" id="KW-1185">Reference proteome</keyword>
<proteinExistence type="predicted"/>
<reference evidence="1" key="1">
    <citation type="journal article" date="2018" name="Genome Biol. Evol.">
        <title>Genomics and development of Lentinus tigrinus, a white-rot wood-decaying mushroom with dimorphic fruiting bodies.</title>
        <authorList>
            <person name="Wu B."/>
            <person name="Xu Z."/>
            <person name="Knudson A."/>
            <person name="Carlson A."/>
            <person name="Chen N."/>
            <person name="Kovaka S."/>
            <person name="LaButti K."/>
            <person name="Lipzen A."/>
            <person name="Pennachio C."/>
            <person name="Riley R."/>
            <person name="Schakwitz W."/>
            <person name="Umezawa K."/>
            <person name="Ohm R.A."/>
            <person name="Grigoriev I.V."/>
            <person name="Nagy L.G."/>
            <person name="Gibbons J."/>
            <person name="Hibbett D."/>
        </authorList>
    </citation>
    <scope>NUCLEOTIDE SEQUENCE [LARGE SCALE GENOMIC DNA]</scope>
    <source>
        <strain evidence="1">ALCF2SS1-6</strain>
    </source>
</reference>
<sequence length="282" mass="31771">MLPLRPCNASSPSLATFSHVILSFHHRITCLQYPRFSLCNMGEFVTDLDDSYIKEDLIDDVLPPPKGPHIACQRRIIVALPQRLQNSVVNEAKEGGVQPITTQSTPSFGFSIPAPCDKILRRSTFQERRCSRSRSIHEGSDKLRTRYEHPNRRARPASTTLFQEVFHSITATPGLDERSFEEFRLECYSMSVAITGAIPPPVPPTRDEHSAGHVKVFPPYFASYTTLCSKDENAECCDYDMSSDIISSEFTFTPDEPLSLETKSVPIGEIVSFEHHEYRSAM</sequence>